<gene>
    <name evidence="1" type="ORF">HG15A2_15540</name>
</gene>
<proteinExistence type="predicted"/>
<keyword evidence="2" id="KW-1185">Reference proteome</keyword>
<organism evidence="1 2">
    <name type="scientific">Adhaeretor mobilis</name>
    <dbReference type="NCBI Taxonomy" id="1930276"/>
    <lineage>
        <taxon>Bacteria</taxon>
        <taxon>Pseudomonadati</taxon>
        <taxon>Planctomycetota</taxon>
        <taxon>Planctomycetia</taxon>
        <taxon>Pirellulales</taxon>
        <taxon>Lacipirellulaceae</taxon>
        <taxon>Adhaeretor</taxon>
    </lineage>
</organism>
<dbReference type="RefSeq" id="WP_145059302.1">
    <property type="nucleotide sequence ID" value="NZ_CP036263.1"/>
</dbReference>
<dbReference type="AlphaFoldDB" id="A0A517MTR6"/>
<dbReference type="Proteomes" id="UP000319852">
    <property type="component" value="Chromosome"/>
</dbReference>
<dbReference type="KEGG" id="amob:HG15A2_15540"/>
<evidence type="ECO:0000313" key="1">
    <source>
        <dbReference type="EMBL" id="QDS98281.1"/>
    </source>
</evidence>
<dbReference type="EMBL" id="CP036263">
    <property type="protein sequence ID" value="QDS98281.1"/>
    <property type="molecule type" value="Genomic_DNA"/>
</dbReference>
<name>A0A517MTR6_9BACT</name>
<protein>
    <submittedName>
        <fullName evidence="1">Uncharacterized protein</fullName>
    </submittedName>
</protein>
<reference evidence="1 2" key="1">
    <citation type="submission" date="2019-02" db="EMBL/GenBank/DDBJ databases">
        <title>Deep-cultivation of Planctomycetes and their phenomic and genomic characterization uncovers novel biology.</title>
        <authorList>
            <person name="Wiegand S."/>
            <person name="Jogler M."/>
            <person name="Boedeker C."/>
            <person name="Pinto D."/>
            <person name="Vollmers J."/>
            <person name="Rivas-Marin E."/>
            <person name="Kohn T."/>
            <person name="Peeters S.H."/>
            <person name="Heuer A."/>
            <person name="Rast P."/>
            <person name="Oberbeckmann S."/>
            <person name="Bunk B."/>
            <person name="Jeske O."/>
            <person name="Meyerdierks A."/>
            <person name="Storesund J.E."/>
            <person name="Kallscheuer N."/>
            <person name="Luecker S."/>
            <person name="Lage O.M."/>
            <person name="Pohl T."/>
            <person name="Merkel B.J."/>
            <person name="Hornburger P."/>
            <person name="Mueller R.-W."/>
            <person name="Bruemmer F."/>
            <person name="Labrenz M."/>
            <person name="Spormann A.M."/>
            <person name="Op den Camp H."/>
            <person name="Overmann J."/>
            <person name="Amann R."/>
            <person name="Jetten M.S.M."/>
            <person name="Mascher T."/>
            <person name="Medema M.H."/>
            <person name="Devos D.P."/>
            <person name="Kaster A.-K."/>
            <person name="Ovreas L."/>
            <person name="Rohde M."/>
            <person name="Galperin M.Y."/>
            <person name="Jogler C."/>
        </authorList>
    </citation>
    <scope>NUCLEOTIDE SEQUENCE [LARGE SCALE GENOMIC DNA]</scope>
    <source>
        <strain evidence="1 2">HG15A2</strain>
    </source>
</reference>
<sequence>MDDYKPNDLETGGRFWQLYQETSKSVANNPRHSPDCSSGWRWHLENVWGADTAKYSWIEYLFHEAVELRKSLPKVLQTEEEFEREERWQCIMQEFGDQLESVETDEQRLFVMQNLPFNRSK</sequence>
<evidence type="ECO:0000313" key="2">
    <source>
        <dbReference type="Proteomes" id="UP000319852"/>
    </source>
</evidence>
<accession>A0A517MTR6</accession>